<evidence type="ECO:0000256" key="9">
    <source>
        <dbReference type="ARBA" id="ARBA00022692"/>
    </source>
</evidence>
<organism evidence="21 22">
    <name type="scientific">Gonium pectorale</name>
    <name type="common">Green alga</name>
    <dbReference type="NCBI Taxonomy" id="33097"/>
    <lineage>
        <taxon>Eukaryota</taxon>
        <taxon>Viridiplantae</taxon>
        <taxon>Chlorophyta</taxon>
        <taxon>core chlorophytes</taxon>
        <taxon>Chlorophyceae</taxon>
        <taxon>CS clade</taxon>
        <taxon>Chlamydomonadales</taxon>
        <taxon>Volvocaceae</taxon>
        <taxon>Gonium</taxon>
    </lineage>
</organism>
<gene>
    <name evidence="21" type="ORF">GPECTOR_5g334</name>
</gene>
<evidence type="ECO:0000256" key="3">
    <source>
        <dbReference type="ARBA" id="ARBA00004906"/>
    </source>
</evidence>
<comment type="similarity">
    <text evidence="4">Belongs to the pex2/pex10/pex12 family.</text>
</comment>
<keyword evidence="8" id="KW-0808">Transferase</keyword>
<evidence type="ECO:0000256" key="1">
    <source>
        <dbReference type="ARBA" id="ARBA00000900"/>
    </source>
</evidence>
<dbReference type="AlphaFoldDB" id="A0A150GWR0"/>
<dbReference type="EC" id="2.3.2.27" evidence="5"/>
<evidence type="ECO:0000256" key="19">
    <source>
        <dbReference type="SAM" id="MobiDB-lite"/>
    </source>
</evidence>
<dbReference type="SUPFAM" id="SSF57850">
    <property type="entry name" value="RING/U-box"/>
    <property type="match status" value="1"/>
</dbReference>
<feature type="compositionally biased region" description="Acidic residues" evidence="19">
    <location>
        <begin position="354"/>
        <end position="367"/>
    </location>
</feature>
<evidence type="ECO:0000256" key="15">
    <source>
        <dbReference type="ARBA" id="ARBA00022989"/>
    </source>
</evidence>
<keyword evidence="17" id="KW-0576">Peroxisome</keyword>
<evidence type="ECO:0000256" key="8">
    <source>
        <dbReference type="ARBA" id="ARBA00022679"/>
    </source>
</evidence>
<keyword evidence="13" id="KW-0862">Zinc</keyword>
<evidence type="ECO:0000313" key="21">
    <source>
        <dbReference type="EMBL" id="KXZ54244.1"/>
    </source>
</evidence>
<dbReference type="PROSITE" id="PS00518">
    <property type="entry name" value="ZF_RING_1"/>
    <property type="match status" value="1"/>
</dbReference>
<evidence type="ECO:0000256" key="11">
    <source>
        <dbReference type="ARBA" id="ARBA00022771"/>
    </source>
</evidence>
<dbReference type="InterPro" id="IPR013083">
    <property type="entry name" value="Znf_RING/FYVE/PHD"/>
</dbReference>
<evidence type="ECO:0000256" key="7">
    <source>
        <dbReference type="ARBA" id="ARBA00022593"/>
    </source>
</evidence>
<keyword evidence="10" id="KW-0479">Metal-binding</keyword>
<dbReference type="InterPro" id="IPR025654">
    <property type="entry name" value="PEX2/10"/>
</dbReference>
<evidence type="ECO:0000256" key="16">
    <source>
        <dbReference type="ARBA" id="ARBA00023136"/>
    </source>
</evidence>
<comment type="caution">
    <text evidence="21">The sequence shown here is derived from an EMBL/GenBank/DDBJ whole genome shotgun (WGS) entry which is preliminary data.</text>
</comment>
<protein>
    <recommendedName>
        <fullName evidence="5">RING-type E3 ubiquitin transferase</fullName>
        <ecNumber evidence="5">2.3.2.27</ecNumber>
    </recommendedName>
</protein>
<dbReference type="PANTHER" id="PTHR23350:SF0">
    <property type="entry name" value="PEROXISOME BIOGENESIS FACTOR 10"/>
    <property type="match status" value="1"/>
</dbReference>
<name>A0A150GWR0_GONPE</name>
<evidence type="ECO:0000256" key="18">
    <source>
        <dbReference type="PROSITE-ProRule" id="PRU00175"/>
    </source>
</evidence>
<comment type="subcellular location">
    <subcellularLocation>
        <location evidence="2">Peroxisome membrane</location>
        <topology evidence="2">Multi-pass membrane protein</topology>
    </subcellularLocation>
</comment>
<evidence type="ECO:0000256" key="5">
    <source>
        <dbReference type="ARBA" id="ARBA00012483"/>
    </source>
</evidence>
<keyword evidence="11 18" id="KW-0863">Zinc-finger</keyword>
<dbReference type="GO" id="GO:0008270">
    <property type="term" value="F:zinc ion binding"/>
    <property type="evidence" value="ECO:0007669"/>
    <property type="project" value="UniProtKB-KW"/>
</dbReference>
<dbReference type="Gene3D" id="3.30.40.10">
    <property type="entry name" value="Zinc/RING finger domain, C3HC4 (zinc finger)"/>
    <property type="match status" value="1"/>
</dbReference>
<keyword evidence="14" id="KW-0653">Protein transport</keyword>
<comment type="catalytic activity">
    <reaction evidence="1">
        <text>S-ubiquitinyl-[E2 ubiquitin-conjugating enzyme]-L-cysteine + [acceptor protein]-L-lysine = [E2 ubiquitin-conjugating enzyme]-L-cysteine + N(6)-ubiquitinyl-[acceptor protein]-L-lysine.</text>
        <dbReference type="EC" id="2.3.2.27"/>
    </reaction>
</comment>
<evidence type="ECO:0000259" key="20">
    <source>
        <dbReference type="PROSITE" id="PS50089"/>
    </source>
</evidence>
<feature type="domain" description="RING-type" evidence="20">
    <location>
        <begin position="493"/>
        <end position="531"/>
    </location>
</feature>
<comment type="pathway">
    <text evidence="3">Protein modification; protein ubiquitination.</text>
</comment>
<dbReference type="CDD" id="cd16527">
    <property type="entry name" value="RING-HC_PEX10"/>
    <property type="match status" value="1"/>
</dbReference>
<evidence type="ECO:0000256" key="10">
    <source>
        <dbReference type="ARBA" id="ARBA00022723"/>
    </source>
</evidence>
<dbReference type="Pfam" id="PF04757">
    <property type="entry name" value="Pex2_Pex12"/>
    <property type="match status" value="1"/>
</dbReference>
<dbReference type="InterPro" id="IPR006845">
    <property type="entry name" value="Pex_N"/>
</dbReference>
<dbReference type="GO" id="GO:0016558">
    <property type="term" value="P:protein import into peroxisome matrix"/>
    <property type="evidence" value="ECO:0007669"/>
    <property type="project" value="InterPro"/>
</dbReference>
<keyword evidence="9" id="KW-0812">Transmembrane</keyword>
<dbReference type="STRING" id="33097.A0A150GWR0"/>
<evidence type="ECO:0000256" key="6">
    <source>
        <dbReference type="ARBA" id="ARBA00022448"/>
    </source>
</evidence>
<proteinExistence type="inferred from homology"/>
<accession>A0A150GWR0</accession>
<keyword evidence="12" id="KW-0833">Ubl conjugation pathway</keyword>
<dbReference type="GO" id="GO:0005778">
    <property type="term" value="C:peroxisomal membrane"/>
    <property type="evidence" value="ECO:0007669"/>
    <property type="project" value="UniProtKB-SubCell"/>
</dbReference>
<evidence type="ECO:0000256" key="12">
    <source>
        <dbReference type="ARBA" id="ARBA00022786"/>
    </source>
</evidence>
<keyword evidence="15" id="KW-1133">Transmembrane helix</keyword>
<dbReference type="InterPro" id="IPR017907">
    <property type="entry name" value="Znf_RING_CS"/>
</dbReference>
<dbReference type="InterPro" id="IPR001841">
    <property type="entry name" value="Znf_RING"/>
</dbReference>
<feature type="region of interest" description="Disordered" evidence="19">
    <location>
        <begin position="438"/>
        <end position="472"/>
    </location>
</feature>
<dbReference type="SMART" id="SM00184">
    <property type="entry name" value="RING"/>
    <property type="match status" value="1"/>
</dbReference>
<reference evidence="22" key="1">
    <citation type="journal article" date="2016" name="Nat. Commun.">
        <title>The Gonium pectorale genome demonstrates co-option of cell cycle regulation during the evolution of multicellularity.</title>
        <authorList>
            <person name="Hanschen E.R."/>
            <person name="Marriage T.N."/>
            <person name="Ferris P.J."/>
            <person name="Hamaji T."/>
            <person name="Toyoda A."/>
            <person name="Fujiyama A."/>
            <person name="Neme R."/>
            <person name="Noguchi H."/>
            <person name="Minakuchi Y."/>
            <person name="Suzuki M."/>
            <person name="Kawai-Toyooka H."/>
            <person name="Smith D.R."/>
            <person name="Sparks H."/>
            <person name="Anderson J."/>
            <person name="Bakaric R."/>
            <person name="Luria V."/>
            <person name="Karger A."/>
            <person name="Kirschner M.W."/>
            <person name="Durand P.M."/>
            <person name="Michod R.E."/>
            <person name="Nozaki H."/>
            <person name="Olson B.J."/>
        </authorList>
    </citation>
    <scope>NUCLEOTIDE SEQUENCE [LARGE SCALE GENOMIC DNA]</scope>
    <source>
        <strain evidence="22">NIES-2863</strain>
    </source>
</reference>
<dbReference type="Proteomes" id="UP000075714">
    <property type="component" value="Unassembled WGS sequence"/>
</dbReference>
<evidence type="ECO:0000256" key="4">
    <source>
        <dbReference type="ARBA" id="ARBA00008704"/>
    </source>
</evidence>
<dbReference type="GO" id="GO:0061630">
    <property type="term" value="F:ubiquitin protein ligase activity"/>
    <property type="evidence" value="ECO:0007669"/>
    <property type="project" value="UniProtKB-EC"/>
</dbReference>
<keyword evidence="6" id="KW-0813">Transport</keyword>
<keyword evidence="7" id="KW-0962">Peroxisome biogenesis</keyword>
<evidence type="ECO:0000256" key="2">
    <source>
        <dbReference type="ARBA" id="ARBA00004585"/>
    </source>
</evidence>
<dbReference type="OrthoDB" id="6270329at2759"/>
<evidence type="ECO:0000256" key="14">
    <source>
        <dbReference type="ARBA" id="ARBA00022927"/>
    </source>
</evidence>
<keyword evidence="22" id="KW-1185">Reference proteome</keyword>
<dbReference type="EMBL" id="LSYV01000006">
    <property type="protein sequence ID" value="KXZ54244.1"/>
    <property type="molecule type" value="Genomic_DNA"/>
</dbReference>
<dbReference type="Pfam" id="PF13639">
    <property type="entry name" value="zf-RING_2"/>
    <property type="match status" value="1"/>
</dbReference>
<keyword evidence="16" id="KW-0472">Membrane</keyword>
<evidence type="ECO:0000313" key="22">
    <source>
        <dbReference type="Proteomes" id="UP000075714"/>
    </source>
</evidence>
<evidence type="ECO:0000256" key="17">
    <source>
        <dbReference type="ARBA" id="ARBA00023140"/>
    </source>
</evidence>
<evidence type="ECO:0000256" key="13">
    <source>
        <dbReference type="ARBA" id="ARBA00022833"/>
    </source>
</evidence>
<sequence length="547" mass="57947">MTQPKPASEEAVPASLRLLSASQPDIVRASQKDDSYIEQYVEATREVARRLFGPFRALQFAREIKLVATLLYHGLTTGLGSSTLGEEYCGMLQVTADGHQPGLLRRLLLPVLLSAGPYAADRLAGRLDSAAEEGQAGGLELSDEAGVERWGGDADPDGFGERRWTAGHEDEDEGAEGEAGATGRAERHASGPGADVGPGSAAGAAGRRRGSGSGWLRLLVAALAARLGRIWRALVRLWPRLRPLLSYTGRLHLALFYLYGAYYSLPHWLAGVRYSLSMRPLQGRPSYRVLGLLLGLQLSVVAAAQLRAALRGLAAERAAAAKRAAGAPVEGVHGGRAQQRYAEEGEPAVFLDDPLSDWDEEGEEEAEEKMGEGLAAEAVDRHGGGGEASGGAPQGQQPEQAGGGVGQGEDEDEAGAGDVDEDVAEDGWEAVLFGATQQRRPAALKQRKQPSPQPPQPQQDASGAAVTTGEQQRRSAAAAGGCVLPVLTSRRSCPLCLSPKSHPTSTPCGHTFCWGCITAWCLEKPECPLCRSDVRPQQLVALYHTNV</sequence>
<dbReference type="PROSITE" id="PS50089">
    <property type="entry name" value="ZF_RING_2"/>
    <property type="match status" value="1"/>
</dbReference>
<feature type="region of interest" description="Disordered" evidence="19">
    <location>
        <begin position="325"/>
        <end position="417"/>
    </location>
</feature>
<feature type="compositionally biased region" description="Low complexity" evidence="19">
    <location>
        <begin position="190"/>
        <end position="205"/>
    </location>
</feature>
<feature type="compositionally biased region" description="Basic and acidic residues" evidence="19">
    <location>
        <begin position="159"/>
        <end position="168"/>
    </location>
</feature>
<dbReference type="PANTHER" id="PTHR23350">
    <property type="entry name" value="PEROXISOME ASSEMBLY PROTEIN 10"/>
    <property type="match status" value="1"/>
</dbReference>
<feature type="compositionally biased region" description="Acidic residues" evidence="19">
    <location>
        <begin position="408"/>
        <end position="417"/>
    </location>
</feature>
<feature type="region of interest" description="Disordered" evidence="19">
    <location>
        <begin position="134"/>
        <end position="211"/>
    </location>
</feature>